<dbReference type="CDD" id="cd03241">
    <property type="entry name" value="ABC_RecN"/>
    <property type="match status" value="2"/>
</dbReference>
<dbReference type="GO" id="GO:0006281">
    <property type="term" value="P:DNA repair"/>
    <property type="evidence" value="ECO:0007669"/>
    <property type="project" value="UniProtKB-KW"/>
</dbReference>
<organism evidence="12 13">
    <name type="scientific">Candidatus Abzuiibacterium crystallinum</name>
    <dbReference type="NCBI Taxonomy" id="1974748"/>
    <lineage>
        <taxon>Bacteria</taxon>
        <taxon>Pseudomonadati</taxon>
        <taxon>Candidatus Omnitrophota</taxon>
        <taxon>Candidatus Abzuiibacterium</taxon>
    </lineage>
</organism>
<evidence type="ECO:0000256" key="2">
    <source>
        <dbReference type="ARBA" id="ARBA00009441"/>
    </source>
</evidence>
<dbReference type="NCBIfam" id="TIGR00634">
    <property type="entry name" value="recN"/>
    <property type="match status" value="1"/>
</dbReference>
<dbReference type="InterPro" id="IPR004604">
    <property type="entry name" value="DNA_recomb/repair_RecN"/>
</dbReference>
<dbReference type="GO" id="GO:0009432">
    <property type="term" value="P:SOS response"/>
    <property type="evidence" value="ECO:0007669"/>
    <property type="project" value="TreeGrafter"/>
</dbReference>
<comment type="function">
    <text evidence="1 9">May be involved in recombinational repair of damaged DNA.</text>
</comment>
<feature type="coiled-coil region" evidence="10">
    <location>
        <begin position="345"/>
        <end position="383"/>
    </location>
</feature>
<dbReference type="PANTHER" id="PTHR11059:SF0">
    <property type="entry name" value="DNA REPAIR PROTEIN RECN"/>
    <property type="match status" value="1"/>
</dbReference>
<gene>
    <name evidence="12" type="primary">recN</name>
    <name evidence="12" type="ORF">COV74_10105</name>
</gene>
<evidence type="ECO:0000313" key="13">
    <source>
        <dbReference type="Proteomes" id="UP000230859"/>
    </source>
</evidence>
<evidence type="ECO:0000256" key="5">
    <source>
        <dbReference type="ARBA" id="ARBA00022763"/>
    </source>
</evidence>
<dbReference type="Gene3D" id="3.40.50.300">
    <property type="entry name" value="P-loop containing nucleotide triphosphate hydrolases"/>
    <property type="match status" value="2"/>
</dbReference>
<proteinExistence type="inferred from homology"/>
<dbReference type="Pfam" id="PF02463">
    <property type="entry name" value="SMC_N"/>
    <property type="match status" value="1"/>
</dbReference>
<comment type="caution">
    <text evidence="12">The sequence shown here is derived from an EMBL/GenBank/DDBJ whole genome shotgun (WGS) entry which is preliminary data.</text>
</comment>
<comment type="similarity">
    <text evidence="2 9">Belongs to the RecN family.</text>
</comment>
<keyword evidence="7 9" id="KW-0234">DNA repair</keyword>
<evidence type="ECO:0000256" key="6">
    <source>
        <dbReference type="ARBA" id="ARBA00022840"/>
    </source>
</evidence>
<feature type="domain" description="RecF/RecN/SMC N-terminal" evidence="11">
    <location>
        <begin position="10"/>
        <end position="516"/>
    </location>
</feature>
<keyword evidence="5 9" id="KW-0227">DNA damage</keyword>
<dbReference type="GO" id="GO:0006310">
    <property type="term" value="P:DNA recombination"/>
    <property type="evidence" value="ECO:0007669"/>
    <property type="project" value="InterPro"/>
</dbReference>
<name>A0A2H0LNR4_9BACT</name>
<dbReference type="EMBL" id="PCVY01000075">
    <property type="protein sequence ID" value="PIQ85135.1"/>
    <property type="molecule type" value="Genomic_DNA"/>
</dbReference>
<dbReference type="FunFam" id="3.40.50.300:FF:000319">
    <property type="entry name" value="DNA repair protein RecN"/>
    <property type="match status" value="1"/>
</dbReference>
<dbReference type="InterPro" id="IPR003395">
    <property type="entry name" value="RecF/RecN/SMC_N"/>
</dbReference>
<evidence type="ECO:0000256" key="8">
    <source>
        <dbReference type="ARBA" id="ARBA00033408"/>
    </source>
</evidence>
<keyword evidence="6" id="KW-0067">ATP-binding</keyword>
<dbReference type="PANTHER" id="PTHR11059">
    <property type="entry name" value="DNA REPAIR PROTEIN RECN"/>
    <property type="match status" value="1"/>
</dbReference>
<protein>
    <recommendedName>
        <fullName evidence="3 9">DNA repair protein RecN</fullName>
    </recommendedName>
    <alternativeName>
        <fullName evidence="8 9">Recombination protein N</fullName>
    </alternativeName>
</protein>
<evidence type="ECO:0000256" key="4">
    <source>
        <dbReference type="ARBA" id="ARBA00022741"/>
    </source>
</evidence>
<keyword evidence="10" id="KW-0175">Coiled coil</keyword>
<dbReference type="PIRSF" id="PIRSF003128">
    <property type="entry name" value="RecN"/>
    <property type="match status" value="1"/>
</dbReference>
<reference evidence="12 13" key="1">
    <citation type="submission" date="2017-09" db="EMBL/GenBank/DDBJ databases">
        <title>Depth-based differentiation of microbial function through sediment-hosted aquifers and enrichment of novel symbionts in the deep terrestrial subsurface.</title>
        <authorList>
            <person name="Probst A.J."/>
            <person name="Ladd B."/>
            <person name="Jarett J.K."/>
            <person name="Geller-Mcgrath D.E."/>
            <person name="Sieber C.M."/>
            <person name="Emerson J.B."/>
            <person name="Anantharaman K."/>
            <person name="Thomas B.C."/>
            <person name="Malmstrom R."/>
            <person name="Stieglmeier M."/>
            <person name="Klingl A."/>
            <person name="Woyke T."/>
            <person name="Ryan C.M."/>
            <person name="Banfield J.F."/>
        </authorList>
    </citation>
    <scope>NUCLEOTIDE SEQUENCE [LARGE SCALE GENOMIC DNA]</scope>
    <source>
        <strain evidence="12">CG11_big_fil_rev_8_21_14_0_20_45_26</strain>
    </source>
</reference>
<evidence type="ECO:0000256" key="7">
    <source>
        <dbReference type="ARBA" id="ARBA00023204"/>
    </source>
</evidence>
<evidence type="ECO:0000256" key="3">
    <source>
        <dbReference type="ARBA" id="ARBA00021315"/>
    </source>
</evidence>
<dbReference type="AlphaFoldDB" id="A0A2H0LNR4"/>
<dbReference type="GO" id="GO:0005524">
    <property type="term" value="F:ATP binding"/>
    <property type="evidence" value="ECO:0007669"/>
    <property type="project" value="UniProtKB-KW"/>
</dbReference>
<keyword evidence="4" id="KW-0547">Nucleotide-binding</keyword>
<dbReference type="InterPro" id="IPR027417">
    <property type="entry name" value="P-loop_NTPase"/>
</dbReference>
<dbReference type="SUPFAM" id="SSF52540">
    <property type="entry name" value="P-loop containing nucleoside triphosphate hydrolases"/>
    <property type="match status" value="1"/>
</dbReference>
<evidence type="ECO:0000256" key="1">
    <source>
        <dbReference type="ARBA" id="ARBA00003618"/>
    </source>
</evidence>
<evidence type="ECO:0000313" key="12">
    <source>
        <dbReference type="EMBL" id="PIQ85135.1"/>
    </source>
</evidence>
<evidence type="ECO:0000256" key="9">
    <source>
        <dbReference type="PIRNR" id="PIRNR003128"/>
    </source>
</evidence>
<accession>A0A2H0LNR4</accession>
<evidence type="ECO:0000259" key="11">
    <source>
        <dbReference type="Pfam" id="PF02463"/>
    </source>
</evidence>
<dbReference type="GO" id="GO:0043590">
    <property type="term" value="C:bacterial nucleoid"/>
    <property type="evidence" value="ECO:0007669"/>
    <property type="project" value="TreeGrafter"/>
</dbReference>
<dbReference type="Proteomes" id="UP000230859">
    <property type="component" value="Unassembled WGS sequence"/>
</dbReference>
<evidence type="ECO:0000256" key="10">
    <source>
        <dbReference type="SAM" id="Coils"/>
    </source>
</evidence>
<sequence length="563" mass="63627">MRQADYPISMLERIRIKQFALIDDLTLEFHPELNVLTGETGAGKTILIDALSAALGERLELAAVKQAEQTTEIEAVFNLTQAMLKENPEISAWLGPDDESLILRREITPDGRNKCTINGKSANVSSLREVGRFLADFHGQHDHQQLLDPLSHLTMLDRLAHTSHIKAPYQQLFNDYATLKEKREKLLALQEGRERELDLLKFQIDEIAAVDPSQDEDRTLQEEHARLANAEKIFEYTARILNLLTEDDRSAINQLGAASKALSDLAKIDESVKALLEQMTDAEIALGEAGRSIQSYHDHLSFDEDRLKEIEDRLDDLAKLKRKYGGSLQSAIEFLEKNQERYDMLAHFDEKNEELEKALQTQKEKLIQQAKRLTSLRQKTAQKLKTAIEKELHGLGIKYAAFECRIEPTEPNQDGMDRAEFFISLNAGEPLLPLVQIISGGEASRVMLAMKRALIDTDQIPTMIFDEIDANIGGRLGSVVGKKIAEIAQRHQILLITHLPQIASFANRHIKVTKLVRGKRTVTHYAVIDGEERVKELSAMFEGEKQTKIAEEHARELLTKQNT</sequence>